<dbReference type="Proteomes" id="UP000663508">
    <property type="component" value="Chromosome"/>
</dbReference>
<sequence length="94" mass="10593">MSFFRKEDKLIDKGVFSCAEIARRQRRVPFLSAPIYALSAFMALRLKGPHGNALDCYLVDAAIALLVGGLGYVLTSLCNAWAFFLVRLIWPRRD</sequence>
<accession>A0A8H9C4A1</accession>
<name>A0A8H9C4A1_9HYPH</name>
<feature type="transmembrane region" description="Helical" evidence="1">
    <location>
        <begin position="28"/>
        <end position="46"/>
    </location>
</feature>
<dbReference type="RefSeq" id="WP_207181500.1">
    <property type="nucleotide sequence ID" value="NZ_AP024145.1"/>
</dbReference>
<proteinExistence type="predicted"/>
<evidence type="ECO:0000256" key="1">
    <source>
        <dbReference type="SAM" id="Phobius"/>
    </source>
</evidence>
<organism evidence="2 3">
    <name type="scientific">Methylobacterium indicum</name>
    <dbReference type="NCBI Taxonomy" id="1775910"/>
    <lineage>
        <taxon>Bacteria</taxon>
        <taxon>Pseudomonadati</taxon>
        <taxon>Pseudomonadota</taxon>
        <taxon>Alphaproteobacteria</taxon>
        <taxon>Hyphomicrobiales</taxon>
        <taxon>Methylobacteriaceae</taxon>
        <taxon>Methylobacterium</taxon>
    </lineage>
</organism>
<evidence type="ECO:0000313" key="2">
    <source>
        <dbReference type="EMBL" id="BCM82281.1"/>
    </source>
</evidence>
<protein>
    <submittedName>
        <fullName evidence="2">Uncharacterized protein</fullName>
    </submittedName>
</protein>
<dbReference type="AlphaFoldDB" id="A0A8H9C4A1"/>
<keyword evidence="1" id="KW-0812">Transmembrane</keyword>
<keyword evidence="1" id="KW-0472">Membrane</keyword>
<evidence type="ECO:0000313" key="3">
    <source>
        <dbReference type="Proteomes" id="UP000663508"/>
    </source>
</evidence>
<gene>
    <name evidence="2" type="ORF">mvi_07420</name>
</gene>
<dbReference type="EMBL" id="AP024145">
    <property type="protein sequence ID" value="BCM82281.1"/>
    <property type="molecule type" value="Genomic_DNA"/>
</dbReference>
<keyword evidence="1" id="KW-1133">Transmembrane helix</keyword>
<reference evidence="2" key="1">
    <citation type="submission" date="2020-11" db="EMBL/GenBank/DDBJ databases">
        <title>Complete genome sequence of a novel pathogenic Methylobacterium strain isolated from rice in Vietnam.</title>
        <authorList>
            <person name="Lai K."/>
            <person name="Okazaki S."/>
            <person name="Higashi K."/>
            <person name="Mori H."/>
            <person name="Toyoda A."/>
            <person name="Kurokawa K."/>
        </authorList>
    </citation>
    <scope>NUCLEOTIDE SEQUENCE</scope>
    <source>
        <strain evidence="2">VL1</strain>
    </source>
</reference>
<dbReference type="KEGG" id="mind:mvi_07420"/>
<feature type="transmembrane region" description="Helical" evidence="1">
    <location>
        <begin position="61"/>
        <end position="90"/>
    </location>
</feature>